<reference evidence="2" key="1">
    <citation type="submission" date="2020-05" db="EMBL/GenBank/DDBJ databases">
        <authorList>
            <person name="Chiriac C."/>
            <person name="Salcher M."/>
            <person name="Ghai R."/>
            <person name="Kavagutti S V."/>
        </authorList>
    </citation>
    <scope>NUCLEOTIDE SEQUENCE</scope>
</reference>
<name>A0A6J7BC66_9ZZZZ</name>
<feature type="region of interest" description="Disordered" evidence="1">
    <location>
        <begin position="1"/>
        <end position="21"/>
    </location>
</feature>
<proteinExistence type="predicted"/>
<evidence type="ECO:0000256" key="1">
    <source>
        <dbReference type="SAM" id="MobiDB-lite"/>
    </source>
</evidence>
<sequence>MDLISGPKTASTPRPSERRNLFQGSTASLTLIPLAIASPAAGSNPSDLNSEIEEPNEMRAAALANGTPVALLTNGTVRDARGFASNT</sequence>
<evidence type="ECO:0000313" key="2">
    <source>
        <dbReference type="EMBL" id="CAB4843067.1"/>
    </source>
</evidence>
<accession>A0A6J7BC66</accession>
<dbReference type="EMBL" id="CAFAZZ010000066">
    <property type="protein sequence ID" value="CAB4843067.1"/>
    <property type="molecule type" value="Genomic_DNA"/>
</dbReference>
<dbReference type="AlphaFoldDB" id="A0A6J7BC66"/>
<gene>
    <name evidence="2" type="ORF">UFOPK3243_00735</name>
</gene>
<protein>
    <submittedName>
        <fullName evidence="2">Unannotated protein</fullName>
    </submittedName>
</protein>
<organism evidence="2">
    <name type="scientific">freshwater metagenome</name>
    <dbReference type="NCBI Taxonomy" id="449393"/>
    <lineage>
        <taxon>unclassified sequences</taxon>
        <taxon>metagenomes</taxon>
        <taxon>ecological metagenomes</taxon>
    </lineage>
</organism>